<protein>
    <submittedName>
        <fullName evidence="2">Uncharacterized protein</fullName>
    </submittedName>
</protein>
<dbReference type="AlphaFoldDB" id="A0AA48RFI8"/>
<keyword evidence="1" id="KW-0812">Transmembrane</keyword>
<reference evidence="2" key="1">
    <citation type="submission" date="2023-07" db="EMBL/GenBank/DDBJ databases">
        <authorList>
            <person name="Pelsma A.J. K."/>
        </authorList>
    </citation>
    <scope>NUCLEOTIDE SEQUENCE</scope>
</reference>
<evidence type="ECO:0000256" key="1">
    <source>
        <dbReference type="SAM" id="Phobius"/>
    </source>
</evidence>
<name>A0AA48RFI8_9ZZZZ</name>
<keyword evidence="1" id="KW-0472">Membrane</keyword>
<evidence type="ECO:0000313" key="2">
    <source>
        <dbReference type="EMBL" id="CAJ0893695.1"/>
    </source>
</evidence>
<sequence length="32" mass="3755">MENYPWLLPAWLIGAPFVLGLVDYFTLPRAYK</sequence>
<feature type="transmembrane region" description="Helical" evidence="1">
    <location>
        <begin position="6"/>
        <end position="27"/>
    </location>
</feature>
<dbReference type="EMBL" id="OY288114">
    <property type="protein sequence ID" value="CAJ0893695.1"/>
    <property type="molecule type" value="Genomic_DNA"/>
</dbReference>
<gene>
    <name evidence="2" type="ORF">AMST5_04326</name>
</gene>
<proteinExistence type="predicted"/>
<organism evidence="2">
    <name type="scientific">freshwater sediment metagenome</name>
    <dbReference type="NCBI Taxonomy" id="556182"/>
    <lineage>
        <taxon>unclassified sequences</taxon>
        <taxon>metagenomes</taxon>
        <taxon>ecological metagenomes</taxon>
    </lineage>
</organism>
<keyword evidence="1" id="KW-1133">Transmembrane helix</keyword>
<accession>A0AA48RFI8</accession>